<feature type="transmembrane region" description="Helical" evidence="1">
    <location>
        <begin position="58"/>
        <end position="79"/>
    </location>
</feature>
<dbReference type="InterPro" id="IPR010539">
    <property type="entry name" value="BaxI_1-like"/>
</dbReference>
<sequence>MVMQSSNPVLTRRLDAPVVLDPRARVTLDGVAGRTLALIAVTVLAAAVSWNLLRTPAWTGLAALGSTLATLVLVLVITIKQITNPLIISGYAVLQGVFLGVVSRELEQQFPGIVIQAVIGTFGVFLAMAALYRARILRASRRFAQVITGALLGILLLSLLDLVLRFFGGSLPIYRAGTLGVVFAVICVIVGALTFVLDFDQVERAVAGGLPPRYGWYLAFGMLVGLIFLYWQIIRLLSYLRR</sequence>
<evidence type="ECO:0000313" key="3">
    <source>
        <dbReference type="Proteomes" id="UP000601223"/>
    </source>
</evidence>
<dbReference type="PIRSF" id="PIRSF009160">
    <property type="entry name" value="UCP009160"/>
    <property type="match status" value="1"/>
</dbReference>
<organism evidence="2 3">
    <name type="scientific">Catellatospora bangladeshensis</name>
    <dbReference type="NCBI Taxonomy" id="310355"/>
    <lineage>
        <taxon>Bacteria</taxon>
        <taxon>Bacillati</taxon>
        <taxon>Actinomycetota</taxon>
        <taxon>Actinomycetes</taxon>
        <taxon>Micromonosporales</taxon>
        <taxon>Micromonosporaceae</taxon>
        <taxon>Catellatospora</taxon>
    </lineage>
</organism>
<dbReference type="Proteomes" id="UP000601223">
    <property type="component" value="Unassembled WGS sequence"/>
</dbReference>
<protein>
    <recommendedName>
        <fullName evidence="4">YccA/Bax inhibitor family protein</fullName>
    </recommendedName>
</protein>
<keyword evidence="1" id="KW-0472">Membrane</keyword>
<feature type="transmembrane region" description="Helical" evidence="1">
    <location>
        <begin position="173"/>
        <end position="196"/>
    </location>
</feature>
<dbReference type="PANTHER" id="PTHR41282">
    <property type="entry name" value="CONSERVED TRANSMEMBRANE PROTEIN-RELATED"/>
    <property type="match status" value="1"/>
</dbReference>
<reference evidence="2 3" key="1">
    <citation type="submission" date="2021-01" db="EMBL/GenBank/DDBJ databases">
        <title>Whole genome shotgun sequence of Catellatospora bangladeshensis NBRC 107357.</title>
        <authorList>
            <person name="Komaki H."/>
            <person name="Tamura T."/>
        </authorList>
    </citation>
    <scope>NUCLEOTIDE SEQUENCE [LARGE SCALE GENOMIC DNA]</scope>
    <source>
        <strain evidence="2 3">NBRC 107357</strain>
    </source>
</reference>
<dbReference type="AlphaFoldDB" id="A0A8J3JEA3"/>
<feature type="transmembrane region" description="Helical" evidence="1">
    <location>
        <begin position="216"/>
        <end position="234"/>
    </location>
</feature>
<comment type="caution">
    <text evidence="2">The sequence shown here is derived from an EMBL/GenBank/DDBJ whole genome shotgun (WGS) entry which is preliminary data.</text>
</comment>
<feature type="transmembrane region" description="Helical" evidence="1">
    <location>
        <begin position="31"/>
        <end position="52"/>
    </location>
</feature>
<keyword evidence="1" id="KW-0812">Transmembrane</keyword>
<dbReference type="Pfam" id="PF12811">
    <property type="entry name" value="BaxI_1"/>
    <property type="match status" value="1"/>
</dbReference>
<keyword evidence="3" id="KW-1185">Reference proteome</keyword>
<evidence type="ECO:0008006" key="4">
    <source>
        <dbReference type="Google" id="ProtNLM"/>
    </source>
</evidence>
<feature type="transmembrane region" description="Helical" evidence="1">
    <location>
        <begin position="110"/>
        <end position="131"/>
    </location>
</feature>
<evidence type="ECO:0000313" key="2">
    <source>
        <dbReference type="EMBL" id="GIF79073.1"/>
    </source>
</evidence>
<feature type="transmembrane region" description="Helical" evidence="1">
    <location>
        <begin position="143"/>
        <end position="167"/>
    </location>
</feature>
<proteinExistence type="predicted"/>
<evidence type="ECO:0000256" key="1">
    <source>
        <dbReference type="SAM" id="Phobius"/>
    </source>
</evidence>
<keyword evidence="1" id="KW-1133">Transmembrane helix</keyword>
<name>A0A8J3JEA3_9ACTN</name>
<accession>A0A8J3JEA3</accession>
<gene>
    <name evidence="2" type="ORF">Cba03nite_04220</name>
</gene>
<feature type="transmembrane region" description="Helical" evidence="1">
    <location>
        <begin position="86"/>
        <end position="104"/>
    </location>
</feature>
<dbReference type="EMBL" id="BONF01000004">
    <property type="protein sequence ID" value="GIF79073.1"/>
    <property type="molecule type" value="Genomic_DNA"/>
</dbReference>
<dbReference type="PANTHER" id="PTHR41282:SF1">
    <property type="entry name" value="CONSERVED TRANSMEMBRANE PROTEIN-RELATED"/>
    <property type="match status" value="1"/>
</dbReference>